<protein>
    <submittedName>
        <fullName evidence="1">Uncharacterized protein</fullName>
    </submittedName>
</protein>
<comment type="caution">
    <text evidence="1">The sequence shown here is derived from an EMBL/GenBank/DDBJ whole genome shotgun (WGS) entry which is preliminary data.</text>
</comment>
<reference evidence="2" key="1">
    <citation type="submission" date="2017-05" db="EMBL/GenBank/DDBJ databases">
        <authorList>
            <person name="Lin X.B."/>
            <person name="Stothard P."/>
            <person name="Tasseva G."/>
            <person name="Walter J."/>
        </authorList>
    </citation>
    <scope>NUCLEOTIDE SEQUENCE [LARGE SCALE GENOMIC DNA]</scope>
    <source>
        <strain evidence="2">114h</strain>
    </source>
</reference>
<dbReference type="RefSeq" id="WP_094537463.1">
    <property type="nucleotide sequence ID" value="NZ_NGPL01000084.1"/>
</dbReference>
<evidence type="ECO:0000313" key="2">
    <source>
        <dbReference type="Proteomes" id="UP000215747"/>
    </source>
</evidence>
<proteinExistence type="predicted"/>
<organism evidence="1 2">
    <name type="scientific">Limosilactobacillus reuteri</name>
    <name type="common">Lactobacillus reuteri</name>
    <dbReference type="NCBI Taxonomy" id="1598"/>
    <lineage>
        <taxon>Bacteria</taxon>
        <taxon>Bacillati</taxon>
        <taxon>Bacillota</taxon>
        <taxon>Bacilli</taxon>
        <taxon>Lactobacillales</taxon>
        <taxon>Lactobacillaceae</taxon>
        <taxon>Limosilactobacillus</taxon>
    </lineage>
</organism>
<gene>
    <name evidence="1" type="ORF">CBF96_10135</name>
</gene>
<accession>A0A256SIX2</accession>
<name>A0A256SIX2_LIMRT</name>
<dbReference type="EMBL" id="NGPL01000084">
    <property type="protein sequence ID" value="OYS66646.1"/>
    <property type="molecule type" value="Genomic_DNA"/>
</dbReference>
<dbReference type="Proteomes" id="UP000215747">
    <property type="component" value="Unassembled WGS sequence"/>
</dbReference>
<evidence type="ECO:0000313" key="1">
    <source>
        <dbReference type="EMBL" id="OYS66646.1"/>
    </source>
</evidence>
<dbReference type="AlphaFoldDB" id="A0A256SIX2"/>
<reference evidence="1 2" key="2">
    <citation type="submission" date="2017-09" db="EMBL/GenBank/DDBJ databases">
        <title>Tripartite evolution among Lactobacillus johnsonii, Lactobacillus taiwanensis, Lactobacillus reuteri and their rodent host.</title>
        <authorList>
            <person name="Wang T."/>
            <person name="Knowles S."/>
            <person name="Cheng C."/>
        </authorList>
    </citation>
    <scope>NUCLEOTIDE SEQUENCE [LARGE SCALE GENOMIC DNA]</scope>
    <source>
        <strain evidence="1 2">114h</strain>
    </source>
</reference>
<sequence>MHFFDHPHPEYRIVGHAFKYGDTTREIRLRFLNPHQRIYSVPDDAHTFKAKVANGEAYVGEFPANIDGGDIVVKSADLTSLAPDEYRMEILEEYTDDNGKKQTRIYPSPHMYVHFKVEESVANASDEYVKKVTFQDVVDEAVKQAGMNLEITAKSVASNEEASVTQTYSNGKSHAEFLIPRGKNGQTWQPYINEDGNWHVKLIQEGKLDGTRN</sequence>